<dbReference type="Proteomes" id="UP000693946">
    <property type="component" value="Linkage Group LG19"/>
</dbReference>
<evidence type="ECO:0000256" key="1">
    <source>
        <dbReference type="SAM" id="MobiDB-lite"/>
    </source>
</evidence>
<evidence type="ECO:0000313" key="3">
    <source>
        <dbReference type="Proteomes" id="UP000693946"/>
    </source>
</evidence>
<comment type="caution">
    <text evidence="2">The sequence shown here is derived from an EMBL/GenBank/DDBJ whole genome shotgun (WGS) entry which is preliminary data.</text>
</comment>
<dbReference type="EMBL" id="JAGKHQ010000011">
    <property type="protein sequence ID" value="KAG7504656.1"/>
    <property type="molecule type" value="Genomic_DNA"/>
</dbReference>
<evidence type="ECO:0000313" key="2">
    <source>
        <dbReference type="EMBL" id="KAG7504656.1"/>
    </source>
</evidence>
<name>A0AAV6RGT7_SOLSE</name>
<gene>
    <name evidence="2" type="ORF">JOB18_013760</name>
</gene>
<keyword evidence="3" id="KW-1185">Reference proteome</keyword>
<accession>A0AAV6RGT7</accession>
<reference evidence="2 3" key="1">
    <citation type="journal article" date="2021" name="Sci. Rep.">
        <title>Chromosome anchoring in Senegalese sole (Solea senegalensis) reveals sex-associated markers and genome rearrangements in flatfish.</title>
        <authorList>
            <person name="Guerrero-Cozar I."/>
            <person name="Gomez-Garrido J."/>
            <person name="Berbel C."/>
            <person name="Martinez-Blanch J.F."/>
            <person name="Alioto T."/>
            <person name="Claros M.G."/>
            <person name="Gagnaire P.A."/>
            <person name="Manchado M."/>
        </authorList>
    </citation>
    <scope>NUCLEOTIDE SEQUENCE [LARGE SCALE GENOMIC DNA]</scope>
    <source>
        <strain evidence="2">Sse05_10M</strain>
    </source>
</reference>
<feature type="compositionally biased region" description="Polar residues" evidence="1">
    <location>
        <begin position="224"/>
        <end position="235"/>
    </location>
</feature>
<feature type="region of interest" description="Disordered" evidence="1">
    <location>
        <begin position="1"/>
        <end position="40"/>
    </location>
</feature>
<feature type="compositionally biased region" description="Basic residues" evidence="1">
    <location>
        <begin position="102"/>
        <end position="111"/>
    </location>
</feature>
<protein>
    <submittedName>
        <fullName evidence="2">Uncharacterized protein</fullName>
    </submittedName>
</protein>
<feature type="region of interest" description="Disordered" evidence="1">
    <location>
        <begin position="62"/>
        <end position="111"/>
    </location>
</feature>
<feature type="region of interest" description="Disordered" evidence="1">
    <location>
        <begin position="173"/>
        <end position="194"/>
    </location>
</feature>
<proteinExistence type="predicted"/>
<organism evidence="2 3">
    <name type="scientific">Solea senegalensis</name>
    <name type="common">Senegalese sole</name>
    <dbReference type="NCBI Taxonomy" id="28829"/>
    <lineage>
        <taxon>Eukaryota</taxon>
        <taxon>Metazoa</taxon>
        <taxon>Chordata</taxon>
        <taxon>Craniata</taxon>
        <taxon>Vertebrata</taxon>
        <taxon>Euteleostomi</taxon>
        <taxon>Actinopterygii</taxon>
        <taxon>Neopterygii</taxon>
        <taxon>Teleostei</taxon>
        <taxon>Neoteleostei</taxon>
        <taxon>Acanthomorphata</taxon>
        <taxon>Carangaria</taxon>
        <taxon>Pleuronectiformes</taxon>
        <taxon>Pleuronectoidei</taxon>
        <taxon>Soleidae</taxon>
        <taxon>Solea</taxon>
    </lineage>
</organism>
<dbReference type="AlphaFoldDB" id="A0AAV6RGT7"/>
<feature type="region of interest" description="Disordered" evidence="1">
    <location>
        <begin position="224"/>
        <end position="267"/>
    </location>
</feature>
<feature type="compositionally biased region" description="Basic and acidic residues" evidence="1">
    <location>
        <begin position="31"/>
        <end position="40"/>
    </location>
</feature>
<sequence>MKDEDGGPARDLQQQQQQQDEVVTQRRSHTKEKPYKEVVQRSRCLTKKSYEEGAVILQSRMKKEVLRRRKSYKGGSRTKEESYEGGVVRRRKSYKEAAALQRRSRTKKPLSYKKVVERGSCCLTKKSYKEEVVRRRSQVKKKFKRRSKSQEEAIILQRSRTKESYEEEAIILQRSRSKKESYKGGSRTKKKSYKEVVSEPLIIKPGEDKGARLPASLHLGRKSQVSAASAHQQLSRGDCVGGNMKGRNLNVSDTVSAEPRRIPPRTPGRLAAEAKLHQQLCSSGLQE</sequence>